<dbReference type="Proteomes" id="UP000342249">
    <property type="component" value="Unassembled WGS sequence"/>
</dbReference>
<dbReference type="AlphaFoldDB" id="A0A5N7IRR4"/>
<evidence type="ECO:0000256" key="4">
    <source>
        <dbReference type="ARBA" id="ARBA00022729"/>
    </source>
</evidence>
<accession>A0A5N7IRR4</accession>
<dbReference type="Gene3D" id="3.40.190.10">
    <property type="entry name" value="Periplasmic binding protein-like II"/>
    <property type="match status" value="2"/>
</dbReference>
<dbReference type="CDD" id="cd14748">
    <property type="entry name" value="PBP2_UgpB"/>
    <property type="match status" value="1"/>
</dbReference>
<dbReference type="EMBL" id="SPSF01000041">
    <property type="protein sequence ID" value="MPQ63645.1"/>
    <property type="molecule type" value="Genomic_DNA"/>
</dbReference>
<comment type="caution">
    <text evidence="6">The sequence shown here is derived from an EMBL/GenBank/DDBJ whole genome shotgun (WGS) entry which is preliminary data.</text>
</comment>
<dbReference type="GO" id="GO:0030313">
    <property type="term" value="C:cell envelope"/>
    <property type="evidence" value="ECO:0007669"/>
    <property type="project" value="UniProtKB-SubCell"/>
</dbReference>
<sequence>MKKRLVSTMLAVMISASMLSGCGNEAKQSSSKTVTGAKAEHVNVTFWHGMGGNLGVSLNKLVKDFNDSQKNITVTAQFQGDYDSALNKLKSSQLSNSGPDVMQSYDIGTRYMIDSKAIVPVQNFIDKEKYDTSTLEPNLLAYYTVDKKLNSMPFNSSTPILYYNKTAFKAAGLDPNTPPKTLTEVETMAKKLLKKDASGKVTQYGYAMPIYAWFFEQFMIKQGKNYANNGNGRTVAATTVEYNKNGGGLTVLNEWKKLVDSGDVGNFGRKTQDTQNAFMAGNTAMYLDSTASLSSVLNGVNKKFEVGTGFLPKVNSTDKGGVSIGGASLWIMDKKDEAKQQASWEFLKFMVSAKEQAYWNANTGYFPVNKQAYNLKEVKDNLVKYPQFQTAINQLHASTPDSKGALLGVFPEARAATEINIESMLGGKQTPQEALDNAAKTANSAIEKYNKTNK</sequence>
<evidence type="ECO:0000313" key="6">
    <source>
        <dbReference type="EMBL" id="MPQ63645.1"/>
    </source>
</evidence>
<evidence type="ECO:0000313" key="7">
    <source>
        <dbReference type="Proteomes" id="UP000342249"/>
    </source>
</evidence>
<feature type="chain" id="PRO_5039055896" evidence="5">
    <location>
        <begin position="21"/>
        <end position="454"/>
    </location>
</feature>
<dbReference type="RefSeq" id="WP_152753094.1">
    <property type="nucleotide sequence ID" value="NZ_SPSE01000042.1"/>
</dbReference>
<comment type="subcellular location">
    <subcellularLocation>
        <location evidence="1">Cell envelope</location>
    </subcellularLocation>
</comment>
<proteinExistence type="inferred from homology"/>
<dbReference type="InterPro" id="IPR050490">
    <property type="entry name" value="Bact_solute-bd_prot1"/>
</dbReference>
<gene>
    <name evidence="6" type="ORF">E4V82_16210</name>
</gene>
<reference evidence="6 7" key="1">
    <citation type="journal article" date="2019" name="Lett. Appl. Microbiol.">
        <title>A case of 'blown pack' spoilage of vacuum-packaged pork likely associated with Clostridium estertheticum in Canada.</title>
        <authorList>
            <person name="Zhang P."/>
            <person name="Ward P."/>
            <person name="McMullen L.M."/>
            <person name="Yang X."/>
        </authorList>
    </citation>
    <scope>NUCLEOTIDE SEQUENCE [LARGE SCALE GENOMIC DNA]</scope>
    <source>
        <strain evidence="6 7">MA19</strain>
    </source>
</reference>
<dbReference type="SUPFAM" id="SSF53850">
    <property type="entry name" value="Periplasmic binding protein-like II"/>
    <property type="match status" value="1"/>
</dbReference>
<evidence type="ECO:0000256" key="5">
    <source>
        <dbReference type="SAM" id="SignalP"/>
    </source>
</evidence>
<evidence type="ECO:0000256" key="3">
    <source>
        <dbReference type="ARBA" id="ARBA00022448"/>
    </source>
</evidence>
<feature type="signal peptide" evidence="5">
    <location>
        <begin position="1"/>
        <end position="20"/>
    </location>
</feature>
<dbReference type="PANTHER" id="PTHR43649:SF31">
    <property type="entry name" value="SN-GLYCEROL-3-PHOSPHATE-BINDING PERIPLASMIC PROTEIN UGPB"/>
    <property type="match status" value="1"/>
</dbReference>
<dbReference type="Pfam" id="PF13416">
    <property type="entry name" value="SBP_bac_8"/>
    <property type="match status" value="1"/>
</dbReference>
<name>A0A5N7IRR4_9CLOT</name>
<evidence type="ECO:0000256" key="2">
    <source>
        <dbReference type="ARBA" id="ARBA00008520"/>
    </source>
</evidence>
<comment type="similarity">
    <text evidence="2">Belongs to the bacterial solute-binding protein 1 family.</text>
</comment>
<organism evidence="6 7">
    <name type="scientific">Clostridium estertheticum</name>
    <dbReference type="NCBI Taxonomy" id="238834"/>
    <lineage>
        <taxon>Bacteria</taxon>
        <taxon>Bacillati</taxon>
        <taxon>Bacillota</taxon>
        <taxon>Clostridia</taxon>
        <taxon>Eubacteriales</taxon>
        <taxon>Clostridiaceae</taxon>
        <taxon>Clostridium</taxon>
    </lineage>
</organism>
<dbReference type="PROSITE" id="PS51257">
    <property type="entry name" value="PROKAR_LIPOPROTEIN"/>
    <property type="match status" value="1"/>
</dbReference>
<keyword evidence="4 5" id="KW-0732">Signal</keyword>
<protein>
    <submittedName>
        <fullName evidence="6">ABC transporter substrate-binding protein</fullName>
    </submittedName>
</protein>
<dbReference type="InterPro" id="IPR006059">
    <property type="entry name" value="SBP"/>
</dbReference>
<keyword evidence="3" id="KW-0813">Transport</keyword>
<dbReference type="PANTHER" id="PTHR43649">
    <property type="entry name" value="ARABINOSE-BINDING PROTEIN-RELATED"/>
    <property type="match status" value="1"/>
</dbReference>
<evidence type="ECO:0000256" key="1">
    <source>
        <dbReference type="ARBA" id="ARBA00004196"/>
    </source>
</evidence>